<dbReference type="AlphaFoldDB" id="A0A1V9YCG7"/>
<dbReference type="Proteomes" id="UP000243217">
    <property type="component" value="Unassembled WGS sequence"/>
</dbReference>
<feature type="transmembrane region" description="Helical" evidence="1">
    <location>
        <begin position="97"/>
        <end position="115"/>
    </location>
</feature>
<gene>
    <name evidence="2" type="ORF">THRCLA_23153</name>
</gene>
<organism evidence="2 3">
    <name type="scientific">Thraustotheca clavata</name>
    <dbReference type="NCBI Taxonomy" id="74557"/>
    <lineage>
        <taxon>Eukaryota</taxon>
        <taxon>Sar</taxon>
        <taxon>Stramenopiles</taxon>
        <taxon>Oomycota</taxon>
        <taxon>Saprolegniomycetes</taxon>
        <taxon>Saprolegniales</taxon>
        <taxon>Achlyaceae</taxon>
        <taxon>Thraustotheca</taxon>
    </lineage>
</organism>
<accession>A0A1V9YCG7</accession>
<keyword evidence="1" id="KW-0472">Membrane</keyword>
<sequence>MAFLFLVYSVTKKQAPLNTLYGMTLETAVLFPPALIYLIVLQVQGVGAFGHGDVCTICYLLVVVFRIPITLLGILQYIFPSVMFIVGVIIYNEAFSTSKLIGFCIIWAAVALYLGDEFVYYKNHPKPATIQTPRETDSEFDSV</sequence>
<proteinExistence type="predicted"/>
<evidence type="ECO:0000256" key="1">
    <source>
        <dbReference type="SAM" id="Phobius"/>
    </source>
</evidence>
<reference evidence="2 3" key="1">
    <citation type="journal article" date="2014" name="Genome Biol. Evol.">
        <title>The secreted proteins of Achlya hypogyna and Thraustotheca clavata identify the ancestral oomycete secretome and reveal gene acquisitions by horizontal gene transfer.</title>
        <authorList>
            <person name="Misner I."/>
            <person name="Blouin N."/>
            <person name="Leonard G."/>
            <person name="Richards T.A."/>
            <person name="Lane C.E."/>
        </authorList>
    </citation>
    <scope>NUCLEOTIDE SEQUENCE [LARGE SCALE GENOMIC DNA]</scope>
    <source>
        <strain evidence="2 3">ATCC 34112</strain>
    </source>
</reference>
<dbReference type="SUPFAM" id="SSF103481">
    <property type="entry name" value="Multidrug resistance efflux transporter EmrE"/>
    <property type="match status" value="1"/>
</dbReference>
<dbReference type="EMBL" id="JNBS01004361">
    <property type="protein sequence ID" value="OQR83420.1"/>
    <property type="molecule type" value="Genomic_DNA"/>
</dbReference>
<evidence type="ECO:0000313" key="2">
    <source>
        <dbReference type="EMBL" id="OQR83420.1"/>
    </source>
</evidence>
<name>A0A1V9YCG7_9STRA</name>
<keyword evidence="1" id="KW-0812">Transmembrane</keyword>
<dbReference type="InterPro" id="IPR037185">
    <property type="entry name" value="EmrE-like"/>
</dbReference>
<protein>
    <submittedName>
        <fullName evidence="2">Uncharacterized protein</fullName>
    </submittedName>
</protein>
<keyword evidence="1" id="KW-1133">Transmembrane helix</keyword>
<evidence type="ECO:0000313" key="3">
    <source>
        <dbReference type="Proteomes" id="UP000243217"/>
    </source>
</evidence>
<feature type="transmembrane region" description="Helical" evidence="1">
    <location>
        <begin position="20"/>
        <end position="40"/>
    </location>
</feature>
<comment type="caution">
    <text evidence="2">The sequence shown here is derived from an EMBL/GenBank/DDBJ whole genome shotgun (WGS) entry which is preliminary data.</text>
</comment>
<keyword evidence="3" id="KW-1185">Reference proteome</keyword>